<sequence length="72" mass="7727">MLAIPNAIQAGPKFLHVVLAVGSATVAGGFVRSQRSFDRYSGQYTAPSQPVAAKPVEPRSKFFDMVLESIFA</sequence>
<accession>A0A9P9ATU4</accession>
<name>A0A9P9ATU4_9HYPO</name>
<keyword evidence="2" id="KW-1185">Reference proteome</keyword>
<dbReference type="EMBL" id="JAGPYM010000003">
    <property type="protein sequence ID" value="KAH6896662.1"/>
    <property type="molecule type" value="Genomic_DNA"/>
</dbReference>
<dbReference type="AlphaFoldDB" id="A0A9P9ATU4"/>
<organism evidence="1 2">
    <name type="scientific">Thelonectria olida</name>
    <dbReference type="NCBI Taxonomy" id="1576542"/>
    <lineage>
        <taxon>Eukaryota</taxon>
        <taxon>Fungi</taxon>
        <taxon>Dikarya</taxon>
        <taxon>Ascomycota</taxon>
        <taxon>Pezizomycotina</taxon>
        <taxon>Sordariomycetes</taxon>
        <taxon>Hypocreomycetidae</taxon>
        <taxon>Hypocreales</taxon>
        <taxon>Nectriaceae</taxon>
        <taxon>Thelonectria</taxon>
    </lineage>
</organism>
<evidence type="ECO:0000313" key="1">
    <source>
        <dbReference type="EMBL" id="KAH6896662.1"/>
    </source>
</evidence>
<gene>
    <name evidence="1" type="ORF">B0T10DRAFT_602099</name>
</gene>
<reference evidence="1 2" key="1">
    <citation type="journal article" date="2021" name="Nat. Commun.">
        <title>Genetic determinants of endophytism in the Arabidopsis root mycobiome.</title>
        <authorList>
            <person name="Mesny F."/>
            <person name="Miyauchi S."/>
            <person name="Thiergart T."/>
            <person name="Pickel B."/>
            <person name="Atanasova L."/>
            <person name="Karlsson M."/>
            <person name="Huettel B."/>
            <person name="Barry K.W."/>
            <person name="Haridas S."/>
            <person name="Chen C."/>
            <person name="Bauer D."/>
            <person name="Andreopoulos W."/>
            <person name="Pangilinan J."/>
            <person name="LaButti K."/>
            <person name="Riley R."/>
            <person name="Lipzen A."/>
            <person name="Clum A."/>
            <person name="Drula E."/>
            <person name="Henrissat B."/>
            <person name="Kohler A."/>
            <person name="Grigoriev I.V."/>
            <person name="Martin F.M."/>
            <person name="Hacquard S."/>
        </authorList>
    </citation>
    <scope>NUCLEOTIDE SEQUENCE [LARGE SCALE GENOMIC DNA]</scope>
    <source>
        <strain evidence="1 2">MPI-CAGE-CH-0241</strain>
    </source>
</reference>
<comment type="caution">
    <text evidence="1">The sequence shown here is derived from an EMBL/GenBank/DDBJ whole genome shotgun (WGS) entry which is preliminary data.</text>
</comment>
<dbReference type="OrthoDB" id="4999445at2759"/>
<proteinExistence type="predicted"/>
<evidence type="ECO:0000313" key="2">
    <source>
        <dbReference type="Proteomes" id="UP000777438"/>
    </source>
</evidence>
<protein>
    <submittedName>
        <fullName evidence="1">Uncharacterized protein</fullName>
    </submittedName>
</protein>
<dbReference type="Proteomes" id="UP000777438">
    <property type="component" value="Unassembled WGS sequence"/>
</dbReference>